<dbReference type="GO" id="GO:0000166">
    <property type="term" value="F:nucleotide binding"/>
    <property type="evidence" value="ECO:0007669"/>
    <property type="project" value="UniProtKB-KW"/>
</dbReference>
<evidence type="ECO:0000256" key="5">
    <source>
        <dbReference type="ARBA" id="ARBA00022723"/>
    </source>
</evidence>
<dbReference type="PIRSF" id="PIRSF001455">
    <property type="entry name" value="DHQ_synth"/>
    <property type="match status" value="1"/>
</dbReference>
<evidence type="ECO:0000256" key="10">
    <source>
        <dbReference type="ARBA" id="ARBA00023285"/>
    </source>
</evidence>
<dbReference type="NCBIfam" id="TIGR01357">
    <property type="entry name" value="aroB"/>
    <property type="match status" value="1"/>
</dbReference>
<dbReference type="GO" id="GO:0046872">
    <property type="term" value="F:metal ion binding"/>
    <property type="evidence" value="ECO:0007669"/>
    <property type="project" value="UniProtKB-KW"/>
</dbReference>
<dbReference type="Pfam" id="PF01761">
    <property type="entry name" value="DHQ_synthase"/>
    <property type="match status" value="1"/>
</dbReference>
<evidence type="ECO:0000256" key="3">
    <source>
        <dbReference type="ARBA" id="ARBA00001947"/>
    </source>
</evidence>
<dbReference type="EMBL" id="FOJT01000002">
    <property type="protein sequence ID" value="SFA90111.1"/>
    <property type="molecule type" value="Genomic_DNA"/>
</dbReference>
<keyword evidence="6" id="KW-0547">Nucleotide-binding</keyword>
<keyword evidence="5" id="KW-0479">Metal-binding</keyword>
<dbReference type="FunFam" id="3.40.50.1970:FF:000007">
    <property type="entry name" value="Pentafunctional AROM polypeptide"/>
    <property type="match status" value="1"/>
</dbReference>
<dbReference type="GO" id="GO:0009073">
    <property type="term" value="P:aromatic amino acid family biosynthetic process"/>
    <property type="evidence" value="ECO:0007669"/>
    <property type="project" value="InterPro"/>
</dbReference>
<keyword evidence="10" id="KW-0170">Cobalt</keyword>
<dbReference type="RefSeq" id="WP_091474335.1">
    <property type="nucleotide sequence ID" value="NZ_FOJT01000002.1"/>
</dbReference>
<evidence type="ECO:0000256" key="2">
    <source>
        <dbReference type="ARBA" id="ARBA00001941"/>
    </source>
</evidence>
<accession>A0A1I0WNC8</accession>
<evidence type="ECO:0000256" key="6">
    <source>
        <dbReference type="ARBA" id="ARBA00022741"/>
    </source>
</evidence>
<dbReference type="SUPFAM" id="SSF56796">
    <property type="entry name" value="Dehydroquinate synthase-like"/>
    <property type="match status" value="1"/>
</dbReference>
<evidence type="ECO:0000256" key="4">
    <source>
        <dbReference type="ARBA" id="ARBA00003485"/>
    </source>
</evidence>
<dbReference type="Proteomes" id="UP000199604">
    <property type="component" value="Unassembled WGS sequence"/>
</dbReference>
<evidence type="ECO:0000256" key="11">
    <source>
        <dbReference type="NCBIfam" id="TIGR01357"/>
    </source>
</evidence>
<evidence type="ECO:0000259" key="12">
    <source>
        <dbReference type="Pfam" id="PF01761"/>
    </source>
</evidence>
<comment type="cofactor">
    <cofactor evidence="1">
        <name>NAD(+)</name>
        <dbReference type="ChEBI" id="CHEBI:57540"/>
    </cofactor>
</comment>
<keyword evidence="7" id="KW-0862">Zinc</keyword>
<evidence type="ECO:0000256" key="8">
    <source>
        <dbReference type="ARBA" id="ARBA00023027"/>
    </source>
</evidence>
<proteinExistence type="predicted"/>
<dbReference type="STRING" id="498292.SAMN05660845_0881"/>
<dbReference type="EC" id="4.2.3.4" evidence="11"/>
<dbReference type="Gene3D" id="3.40.50.1970">
    <property type="match status" value="1"/>
</dbReference>
<dbReference type="AlphaFoldDB" id="A0A1I0WNC8"/>
<dbReference type="InterPro" id="IPR030963">
    <property type="entry name" value="DHQ_synth_fam"/>
</dbReference>
<dbReference type="InterPro" id="IPR016037">
    <property type="entry name" value="DHQ_synth_AroB"/>
</dbReference>
<dbReference type="InterPro" id="IPR056179">
    <property type="entry name" value="DHQS_C"/>
</dbReference>
<evidence type="ECO:0000313" key="15">
    <source>
        <dbReference type="Proteomes" id="UP000199604"/>
    </source>
</evidence>
<sequence>MVSIVSNGYSIHFNQDGYDFLNRNIKENNYSKIFVLVDENSNEYCLPQLLPMIETKSEIEIIELESGEENKTIETCIQIWNVLIELGADRKSLIINLGGGVITDMGGFIASTFKRGISFVNIPTTLLSMVDASVGGKNGVDLGGLKNQIGTITNPEMVIIDSSFLESLPQNQMRSGLAEMLKHGLIAKKSHWEKFKNLKEIDFDDFDDLIFESITIKSDIVTQDPTENGIRKALNFGHTLGHAIETYFLENSDKTNLLHGEAIVAGMILESYISLDQKLISESEYAEIKSTLNNIFDKIIIDENEQENIIELLIHDKKNEYGKVQFALLDGIGKIKINQATDNETIIAAFLDYKN</sequence>
<dbReference type="GO" id="GO:0003856">
    <property type="term" value="F:3-dehydroquinate synthase activity"/>
    <property type="evidence" value="ECO:0007669"/>
    <property type="project" value="UniProtKB-UniRule"/>
</dbReference>
<dbReference type="InterPro" id="IPR050071">
    <property type="entry name" value="Dehydroquinate_synthase"/>
</dbReference>
<dbReference type="GO" id="GO:0005737">
    <property type="term" value="C:cytoplasm"/>
    <property type="evidence" value="ECO:0007669"/>
    <property type="project" value="InterPro"/>
</dbReference>
<comment type="cofactor">
    <cofactor evidence="2">
        <name>Co(2+)</name>
        <dbReference type="ChEBI" id="CHEBI:48828"/>
    </cofactor>
</comment>
<keyword evidence="8" id="KW-0520">NAD</keyword>
<gene>
    <name evidence="14" type="ORF">SAMN05660845_0881</name>
</gene>
<evidence type="ECO:0000256" key="9">
    <source>
        <dbReference type="ARBA" id="ARBA00023239"/>
    </source>
</evidence>
<evidence type="ECO:0000256" key="7">
    <source>
        <dbReference type="ARBA" id="ARBA00022833"/>
    </source>
</evidence>
<dbReference type="Gene3D" id="1.20.1090.10">
    <property type="entry name" value="Dehydroquinate synthase-like - alpha domain"/>
    <property type="match status" value="1"/>
</dbReference>
<comment type="cofactor">
    <cofactor evidence="3">
        <name>Zn(2+)</name>
        <dbReference type="ChEBI" id="CHEBI:29105"/>
    </cofactor>
</comment>
<dbReference type="GO" id="GO:0009423">
    <property type="term" value="P:chorismate biosynthetic process"/>
    <property type="evidence" value="ECO:0007669"/>
    <property type="project" value="UniProtKB-UniRule"/>
</dbReference>
<dbReference type="Pfam" id="PF24621">
    <property type="entry name" value="DHQS_C"/>
    <property type="match status" value="1"/>
</dbReference>
<evidence type="ECO:0000259" key="13">
    <source>
        <dbReference type="Pfam" id="PF24621"/>
    </source>
</evidence>
<reference evidence="15" key="1">
    <citation type="submission" date="2016-10" db="EMBL/GenBank/DDBJ databases">
        <authorList>
            <person name="Varghese N."/>
            <person name="Submissions S."/>
        </authorList>
    </citation>
    <scope>NUCLEOTIDE SEQUENCE [LARGE SCALE GENOMIC DNA]</scope>
    <source>
        <strain evidence="15">DSM 21789</strain>
    </source>
</reference>
<comment type="function">
    <text evidence="4">Catalyzes the conversion of 3-deoxy-D-arabino-heptulosonate 7-phosphate (DAHP) to dehydroquinate (DHQ).</text>
</comment>
<feature type="domain" description="3-dehydroquinate synthase C-terminal" evidence="13">
    <location>
        <begin position="176"/>
        <end position="319"/>
    </location>
</feature>
<organism evidence="14 15">
    <name type="scientific">Flavobacterium swingsii</name>
    <dbReference type="NCBI Taxonomy" id="498292"/>
    <lineage>
        <taxon>Bacteria</taxon>
        <taxon>Pseudomonadati</taxon>
        <taxon>Bacteroidota</taxon>
        <taxon>Flavobacteriia</taxon>
        <taxon>Flavobacteriales</taxon>
        <taxon>Flavobacteriaceae</taxon>
        <taxon>Flavobacterium</taxon>
    </lineage>
</organism>
<keyword evidence="9" id="KW-0456">Lyase</keyword>
<dbReference type="PANTHER" id="PTHR43622">
    <property type="entry name" value="3-DEHYDROQUINATE SYNTHASE"/>
    <property type="match status" value="1"/>
</dbReference>
<dbReference type="OrthoDB" id="9806583at2"/>
<dbReference type="CDD" id="cd08195">
    <property type="entry name" value="DHQS"/>
    <property type="match status" value="1"/>
</dbReference>
<evidence type="ECO:0000313" key="14">
    <source>
        <dbReference type="EMBL" id="SFA90111.1"/>
    </source>
</evidence>
<name>A0A1I0WNC8_9FLAO</name>
<dbReference type="InterPro" id="IPR030960">
    <property type="entry name" value="DHQS/DOIS_N"/>
</dbReference>
<evidence type="ECO:0000256" key="1">
    <source>
        <dbReference type="ARBA" id="ARBA00001911"/>
    </source>
</evidence>
<dbReference type="PANTHER" id="PTHR43622:SF1">
    <property type="entry name" value="3-DEHYDROQUINATE SYNTHASE"/>
    <property type="match status" value="1"/>
</dbReference>
<keyword evidence="15" id="KW-1185">Reference proteome</keyword>
<feature type="domain" description="3-dehydroquinate synthase N-terminal" evidence="12">
    <location>
        <begin position="62"/>
        <end position="174"/>
    </location>
</feature>
<protein>
    <recommendedName>
        <fullName evidence="11">3-dehydroquinate synthase</fullName>
        <ecNumber evidence="11">4.2.3.4</ecNumber>
    </recommendedName>
</protein>